<protein>
    <submittedName>
        <fullName evidence="1">Uncharacterized protein</fullName>
    </submittedName>
</protein>
<sequence length="158" mass="17045">MVLTTGAASPLVTLFPHAFSGLSLFVSEVPEQPKVSSPPLEEDITNAPSTPMVMMLSPRPSWAPFQLSHLIVSKHVVVNCAINSISIWSLNNDKCKDLAGFAFNFGYSLPSVNGSCLIFTHSGIPYLLLSDPCMTSSQCDPLGHSVYLMSDHHPLSTI</sequence>
<evidence type="ECO:0000313" key="2">
    <source>
        <dbReference type="Proteomes" id="UP001165960"/>
    </source>
</evidence>
<gene>
    <name evidence="1" type="ORF">DSO57_1018125</name>
</gene>
<comment type="caution">
    <text evidence="1">The sequence shown here is derived from an EMBL/GenBank/DDBJ whole genome shotgun (WGS) entry which is preliminary data.</text>
</comment>
<evidence type="ECO:0000313" key="1">
    <source>
        <dbReference type="EMBL" id="KAJ9069485.1"/>
    </source>
</evidence>
<name>A0ACC2T4G9_9FUNG</name>
<dbReference type="EMBL" id="QTSX02003628">
    <property type="protein sequence ID" value="KAJ9069485.1"/>
    <property type="molecule type" value="Genomic_DNA"/>
</dbReference>
<reference evidence="1" key="1">
    <citation type="submission" date="2022-04" db="EMBL/GenBank/DDBJ databases">
        <title>Genome of the entomopathogenic fungus Entomophthora muscae.</title>
        <authorList>
            <person name="Elya C."/>
            <person name="Lovett B.R."/>
            <person name="Lee E."/>
            <person name="Macias A.M."/>
            <person name="Hajek A.E."/>
            <person name="De Bivort B.L."/>
            <person name="Kasson M.T."/>
            <person name="De Fine Licht H.H."/>
            <person name="Stajich J.E."/>
        </authorList>
    </citation>
    <scope>NUCLEOTIDE SEQUENCE</scope>
    <source>
        <strain evidence="1">Berkeley</strain>
    </source>
</reference>
<dbReference type="Proteomes" id="UP001165960">
    <property type="component" value="Unassembled WGS sequence"/>
</dbReference>
<proteinExistence type="predicted"/>
<organism evidence="1 2">
    <name type="scientific">Entomophthora muscae</name>
    <dbReference type="NCBI Taxonomy" id="34485"/>
    <lineage>
        <taxon>Eukaryota</taxon>
        <taxon>Fungi</taxon>
        <taxon>Fungi incertae sedis</taxon>
        <taxon>Zoopagomycota</taxon>
        <taxon>Entomophthoromycotina</taxon>
        <taxon>Entomophthoromycetes</taxon>
        <taxon>Entomophthorales</taxon>
        <taxon>Entomophthoraceae</taxon>
        <taxon>Entomophthora</taxon>
    </lineage>
</organism>
<keyword evidence="2" id="KW-1185">Reference proteome</keyword>
<accession>A0ACC2T4G9</accession>